<dbReference type="PANTHER" id="PTHR46060:SF1">
    <property type="entry name" value="MARINER MOS1 TRANSPOSASE-LIKE PROTEIN"/>
    <property type="match status" value="1"/>
</dbReference>
<evidence type="ECO:0000313" key="1">
    <source>
        <dbReference type="EMBL" id="PNF38211.1"/>
    </source>
</evidence>
<dbReference type="AlphaFoldDB" id="A0A2J7RBM1"/>
<dbReference type="InterPro" id="IPR036397">
    <property type="entry name" value="RNaseH_sf"/>
</dbReference>
<protein>
    <submittedName>
        <fullName evidence="1">Uncharacterized protein</fullName>
    </submittedName>
</protein>
<evidence type="ECO:0000313" key="2">
    <source>
        <dbReference type="Proteomes" id="UP000235965"/>
    </source>
</evidence>
<sequence>CYEENSILQVGDTFSEGKGNFTDEERSGWPSTCGTEENIAKVYQILPESRRMTVISIAVQENIDRETVRKILTEDLEMRMVCAIMDLFPKIKEILKGRPFNDIDDIICNTTAALKAILQTQFQSCFEGWTRRQYEFIASQGEYFEGDHSSIHQ</sequence>
<dbReference type="PANTHER" id="PTHR46060">
    <property type="entry name" value="MARINER MOS1 TRANSPOSASE-LIKE PROTEIN"/>
    <property type="match status" value="1"/>
</dbReference>
<feature type="non-terminal residue" evidence="1">
    <location>
        <position position="1"/>
    </location>
</feature>
<dbReference type="InParanoid" id="A0A2J7RBM1"/>
<accession>A0A2J7RBM1</accession>
<dbReference type="InterPro" id="IPR052709">
    <property type="entry name" value="Transposase-MT_Hybrid"/>
</dbReference>
<name>A0A2J7RBM1_9NEOP</name>
<proteinExistence type="predicted"/>
<dbReference type="GO" id="GO:0003676">
    <property type="term" value="F:nucleic acid binding"/>
    <property type="evidence" value="ECO:0007669"/>
    <property type="project" value="InterPro"/>
</dbReference>
<dbReference type="Gene3D" id="3.30.420.10">
    <property type="entry name" value="Ribonuclease H-like superfamily/Ribonuclease H"/>
    <property type="match status" value="1"/>
</dbReference>
<reference evidence="1 2" key="1">
    <citation type="submission" date="2017-12" db="EMBL/GenBank/DDBJ databases">
        <title>Hemimetabolous genomes reveal molecular basis of termite eusociality.</title>
        <authorList>
            <person name="Harrison M.C."/>
            <person name="Jongepier E."/>
            <person name="Robertson H.M."/>
            <person name="Arning N."/>
            <person name="Bitard-Feildel T."/>
            <person name="Chao H."/>
            <person name="Childers C.P."/>
            <person name="Dinh H."/>
            <person name="Doddapaneni H."/>
            <person name="Dugan S."/>
            <person name="Gowin J."/>
            <person name="Greiner C."/>
            <person name="Han Y."/>
            <person name="Hu H."/>
            <person name="Hughes D.S.T."/>
            <person name="Huylmans A.-K."/>
            <person name="Kemena C."/>
            <person name="Kremer L.P.M."/>
            <person name="Lee S.L."/>
            <person name="Lopez-Ezquerra A."/>
            <person name="Mallet L."/>
            <person name="Monroy-Kuhn J.M."/>
            <person name="Moser A."/>
            <person name="Murali S.C."/>
            <person name="Muzny D.M."/>
            <person name="Otani S."/>
            <person name="Piulachs M.-D."/>
            <person name="Poelchau M."/>
            <person name="Qu J."/>
            <person name="Schaub F."/>
            <person name="Wada-Katsumata A."/>
            <person name="Worley K.C."/>
            <person name="Xie Q."/>
            <person name="Ylla G."/>
            <person name="Poulsen M."/>
            <person name="Gibbs R.A."/>
            <person name="Schal C."/>
            <person name="Richards S."/>
            <person name="Belles X."/>
            <person name="Korb J."/>
            <person name="Bornberg-Bauer E."/>
        </authorList>
    </citation>
    <scope>NUCLEOTIDE SEQUENCE [LARGE SCALE GENOMIC DNA]</scope>
    <source>
        <tissue evidence="1">Whole body</tissue>
    </source>
</reference>
<organism evidence="1 2">
    <name type="scientific">Cryptotermes secundus</name>
    <dbReference type="NCBI Taxonomy" id="105785"/>
    <lineage>
        <taxon>Eukaryota</taxon>
        <taxon>Metazoa</taxon>
        <taxon>Ecdysozoa</taxon>
        <taxon>Arthropoda</taxon>
        <taxon>Hexapoda</taxon>
        <taxon>Insecta</taxon>
        <taxon>Pterygota</taxon>
        <taxon>Neoptera</taxon>
        <taxon>Polyneoptera</taxon>
        <taxon>Dictyoptera</taxon>
        <taxon>Blattodea</taxon>
        <taxon>Blattoidea</taxon>
        <taxon>Termitoidae</taxon>
        <taxon>Kalotermitidae</taxon>
        <taxon>Cryptotermitinae</taxon>
        <taxon>Cryptotermes</taxon>
    </lineage>
</organism>
<dbReference type="Proteomes" id="UP000235965">
    <property type="component" value="Unassembled WGS sequence"/>
</dbReference>
<comment type="caution">
    <text evidence="1">The sequence shown here is derived from an EMBL/GenBank/DDBJ whole genome shotgun (WGS) entry which is preliminary data.</text>
</comment>
<dbReference type="EMBL" id="NEVH01005896">
    <property type="protein sequence ID" value="PNF38211.1"/>
    <property type="molecule type" value="Genomic_DNA"/>
</dbReference>
<keyword evidence="2" id="KW-1185">Reference proteome</keyword>
<gene>
    <name evidence="1" type="ORF">B7P43_G13459</name>
</gene>
<dbReference type="STRING" id="105785.A0A2J7RBM1"/>